<evidence type="ECO:0000259" key="4">
    <source>
        <dbReference type="Pfam" id="PF00135"/>
    </source>
</evidence>
<dbReference type="PANTHER" id="PTHR11559">
    <property type="entry name" value="CARBOXYLESTERASE"/>
    <property type="match status" value="1"/>
</dbReference>
<dbReference type="Pfam" id="PF00135">
    <property type="entry name" value="COesterase"/>
    <property type="match status" value="1"/>
</dbReference>
<dbReference type="PROSITE" id="PS00122">
    <property type="entry name" value="CARBOXYLESTERASE_B_1"/>
    <property type="match status" value="1"/>
</dbReference>
<dbReference type="InterPro" id="IPR029058">
    <property type="entry name" value="AB_hydrolase_fold"/>
</dbReference>
<sequence>MSSDAIARTSGGLVRGLDRGDSRVFYGIPYAAPPSGDLAFELPRPPAPWAGVRDATAPTATAQQMNVKGSTIPEPSVPGLDILTVNVFTPPGIAPEAGWPVLAYIHGGAYTSGSPVSPWYDGAAFNRDGVIVVTIGYRLGVPGFGEFTDAPSNRAVHDWLAALAWIRGNIAAFGGDPGRLTLAGQSAGAGAVLTLLGVEGIEAFVHRAIAVSPILAMTTPDRARGTTAEAAELLAAEPCAKSFATLPRLGMDQVPSRLRNTFGAAARASTPETDPVTLLRKTSRSLEFAPVLDGDLLTRPIAEGARRSRVPLLIGATAHEMNTDIPPFFGACDHTSLTRLGLPDEEARQYLSLRGGDPEGWRQLLSDLMFRAVVPAVAEGRESTWACDFGYPARGELNPGYAFHCTDLPFVWDCLGAEGVSRALGAAPPQDLADEVHGAWVSFIAGGGPGWPPYAEMRSVRRFGHPESTTVPDGYAAESRLAGLL</sequence>
<gene>
    <name evidence="5" type="ORF">FCK90_14070</name>
</gene>
<feature type="domain" description="Carboxylesterase type B" evidence="4">
    <location>
        <begin position="4"/>
        <end position="323"/>
    </location>
</feature>
<evidence type="ECO:0000256" key="2">
    <source>
        <dbReference type="ARBA" id="ARBA00022801"/>
    </source>
</evidence>
<evidence type="ECO:0000313" key="5">
    <source>
        <dbReference type="EMBL" id="KAA9393051.1"/>
    </source>
</evidence>
<evidence type="ECO:0000256" key="3">
    <source>
        <dbReference type="RuleBase" id="RU361235"/>
    </source>
</evidence>
<keyword evidence="6" id="KW-1185">Reference proteome</keyword>
<comment type="similarity">
    <text evidence="1 3">Belongs to the type-B carboxylesterase/lipase family.</text>
</comment>
<dbReference type="EMBL" id="SZWF01000030">
    <property type="protein sequence ID" value="KAA9393051.1"/>
    <property type="molecule type" value="Genomic_DNA"/>
</dbReference>
<organism evidence="5 6">
    <name type="scientific">Kocuria coralli</name>
    <dbReference type="NCBI Taxonomy" id="1461025"/>
    <lineage>
        <taxon>Bacteria</taxon>
        <taxon>Bacillati</taxon>
        <taxon>Actinomycetota</taxon>
        <taxon>Actinomycetes</taxon>
        <taxon>Micrococcales</taxon>
        <taxon>Micrococcaceae</taxon>
        <taxon>Kocuria</taxon>
    </lineage>
</organism>
<evidence type="ECO:0000313" key="6">
    <source>
        <dbReference type="Proteomes" id="UP000325957"/>
    </source>
</evidence>
<keyword evidence="2 3" id="KW-0378">Hydrolase</keyword>
<dbReference type="EC" id="3.1.1.-" evidence="3"/>
<dbReference type="RefSeq" id="WP_158034943.1">
    <property type="nucleotide sequence ID" value="NZ_ML708632.1"/>
</dbReference>
<dbReference type="InterPro" id="IPR002018">
    <property type="entry name" value="CarbesteraseB"/>
</dbReference>
<name>A0A5J5KW28_9MICC</name>
<accession>A0A5J5KW28</accession>
<dbReference type="InterPro" id="IPR050309">
    <property type="entry name" value="Type-B_Carboxylest/Lipase"/>
</dbReference>
<evidence type="ECO:0000256" key="1">
    <source>
        <dbReference type="ARBA" id="ARBA00005964"/>
    </source>
</evidence>
<dbReference type="OrthoDB" id="3199405at2"/>
<dbReference type="AlphaFoldDB" id="A0A5J5KW28"/>
<dbReference type="GO" id="GO:0016787">
    <property type="term" value="F:hydrolase activity"/>
    <property type="evidence" value="ECO:0007669"/>
    <property type="project" value="UniProtKB-KW"/>
</dbReference>
<comment type="caution">
    <text evidence="5">The sequence shown here is derived from an EMBL/GenBank/DDBJ whole genome shotgun (WGS) entry which is preliminary data.</text>
</comment>
<proteinExistence type="inferred from homology"/>
<protein>
    <recommendedName>
        <fullName evidence="3">Carboxylic ester hydrolase</fullName>
        <ecNumber evidence="3">3.1.1.-</ecNumber>
    </recommendedName>
</protein>
<dbReference type="InterPro" id="IPR019826">
    <property type="entry name" value="Carboxylesterase_B_AS"/>
</dbReference>
<dbReference type="SUPFAM" id="SSF53474">
    <property type="entry name" value="alpha/beta-Hydrolases"/>
    <property type="match status" value="1"/>
</dbReference>
<dbReference type="Proteomes" id="UP000325957">
    <property type="component" value="Unassembled WGS sequence"/>
</dbReference>
<dbReference type="Gene3D" id="3.40.50.1820">
    <property type="entry name" value="alpha/beta hydrolase"/>
    <property type="match status" value="1"/>
</dbReference>
<reference evidence="5 6" key="1">
    <citation type="submission" date="2019-05" db="EMBL/GenBank/DDBJ databases">
        <title>Kocuria coralli sp. nov., a novel actinobacterium isolated from coral reef seawater.</title>
        <authorList>
            <person name="Li J."/>
        </authorList>
    </citation>
    <scope>NUCLEOTIDE SEQUENCE [LARGE SCALE GENOMIC DNA]</scope>
    <source>
        <strain evidence="5 6">SCSIO 13007</strain>
    </source>
</reference>